<evidence type="ECO:0000256" key="2">
    <source>
        <dbReference type="ARBA" id="ARBA00023315"/>
    </source>
</evidence>
<dbReference type="SUPFAM" id="SSF53901">
    <property type="entry name" value="Thiolase-like"/>
    <property type="match status" value="2"/>
</dbReference>
<dbReference type="CDD" id="cd00827">
    <property type="entry name" value="init_cond_enzymes"/>
    <property type="match status" value="1"/>
</dbReference>
<dbReference type="EMBL" id="JACHIB010000022">
    <property type="protein sequence ID" value="MBB6085232.1"/>
    <property type="molecule type" value="Genomic_DNA"/>
</dbReference>
<evidence type="ECO:0000259" key="3">
    <source>
        <dbReference type="Pfam" id="PF08541"/>
    </source>
</evidence>
<dbReference type="Proteomes" id="UP000541136">
    <property type="component" value="Unassembled WGS sequence"/>
</dbReference>
<dbReference type="Gene3D" id="3.40.47.10">
    <property type="match status" value="2"/>
</dbReference>
<dbReference type="InterPro" id="IPR013747">
    <property type="entry name" value="ACP_syn_III_C"/>
</dbReference>
<keyword evidence="2" id="KW-0012">Acyltransferase</keyword>
<dbReference type="GO" id="GO:0016746">
    <property type="term" value="F:acyltransferase activity"/>
    <property type="evidence" value="ECO:0007669"/>
    <property type="project" value="UniProtKB-KW"/>
</dbReference>
<evidence type="ECO:0000259" key="4">
    <source>
        <dbReference type="Pfam" id="PF12172"/>
    </source>
</evidence>
<dbReference type="AlphaFoldDB" id="A0A7W9TTG4"/>
<evidence type="ECO:0000313" key="6">
    <source>
        <dbReference type="Proteomes" id="UP000541136"/>
    </source>
</evidence>
<dbReference type="InterPro" id="IPR012340">
    <property type="entry name" value="NA-bd_OB-fold"/>
</dbReference>
<dbReference type="SUPFAM" id="SSF50249">
    <property type="entry name" value="Nucleic acid-binding proteins"/>
    <property type="match status" value="1"/>
</dbReference>
<proteinExistence type="predicted"/>
<evidence type="ECO:0000256" key="1">
    <source>
        <dbReference type="ARBA" id="ARBA00022679"/>
    </source>
</evidence>
<sequence length="491" mass="53010">MSERSHKAPQETRRGILSIGAYVPRLRLDRRAVADAHRWMAPGLKALAQGARAIAHWDEDAVTMAVEAGRAALGKDRPAKVDTLVLASTSLPFADRLNAAIVGAALGLDAAVGAHDTGGSLRAGSTALMAALQAGAGNALIVASDRRIPPPASTAELRFGDGAAALLVGEGRPIAVLLGAASTTADFVDHFRESDRHGDYRWEERWIRDEGLSKLVPPVVRRALGTAGIEAGEIDHFVMPDTLPRSAALLAKKLGIRPEAVHGALHEECGDTGTAHPLLMLARVLAQAGPGERIVVAQFSSGCDVLVLETRPEIASRPPEPDWLGGGRAESQYLKYLSFTGQLQPDWGMRAEMDNKTALSAAWRAAAMTNRFEGGRCGQCGTTQFPAGRICVNPACGATDTQTPHRFADEPVRIRSYTCDWLSYRPCPPFMFGHVEFESRARVLMEFVDCDPGELAVGLPLETVFRIKDFDAARGYRRYFWKVRPQHKAGE</sequence>
<gene>
    <name evidence="5" type="ORF">HNR28_003289</name>
</gene>
<protein>
    <submittedName>
        <fullName evidence="5">3-hydroxy-3-methylglutaryl CoA synthase/uncharacterized OB-fold protein</fullName>
    </submittedName>
</protein>
<dbReference type="InterPro" id="IPR022002">
    <property type="entry name" value="ChsH2_Znr"/>
</dbReference>
<keyword evidence="1" id="KW-0808">Transferase</keyword>
<feature type="domain" description="ChsH2 rubredoxin-like zinc ribbon" evidence="4">
    <location>
        <begin position="364"/>
        <end position="400"/>
    </location>
</feature>
<accession>A0A7W9TTG4</accession>
<dbReference type="RefSeq" id="WP_052355880.1">
    <property type="nucleotide sequence ID" value="NZ_JACHIB010000022.1"/>
</dbReference>
<dbReference type="GO" id="GO:0044550">
    <property type="term" value="P:secondary metabolite biosynthetic process"/>
    <property type="evidence" value="ECO:0007669"/>
    <property type="project" value="TreeGrafter"/>
</dbReference>
<dbReference type="Pfam" id="PF12172">
    <property type="entry name" value="zf-ChsH2"/>
    <property type="match status" value="1"/>
</dbReference>
<dbReference type="PANTHER" id="PTHR34069">
    <property type="entry name" value="3-OXOACYL-[ACYL-CARRIER-PROTEIN] SYNTHASE 3"/>
    <property type="match status" value="1"/>
</dbReference>
<dbReference type="InterPro" id="IPR016039">
    <property type="entry name" value="Thiolase-like"/>
</dbReference>
<reference evidence="5 6" key="1">
    <citation type="submission" date="2020-08" db="EMBL/GenBank/DDBJ databases">
        <title>Genomic Encyclopedia of Type Strains, Phase IV (KMG-IV): sequencing the most valuable type-strain genomes for metagenomic binning, comparative biology and taxonomic classification.</title>
        <authorList>
            <person name="Goeker M."/>
        </authorList>
    </citation>
    <scope>NUCLEOTIDE SEQUENCE [LARGE SCALE GENOMIC DNA]</scope>
    <source>
        <strain evidence="5 6">DSM 12141</strain>
    </source>
</reference>
<dbReference type="Pfam" id="PF08541">
    <property type="entry name" value="ACP_syn_III_C"/>
    <property type="match status" value="1"/>
</dbReference>
<organism evidence="5 6">
    <name type="scientific">Castellaniella defragrans</name>
    <name type="common">Alcaligenes defragrans</name>
    <dbReference type="NCBI Taxonomy" id="75697"/>
    <lineage>
        <taxon>Bacteria</taxon>
        <taxon>Pseudomonadati</taxon>
        <taxon>Pseudomonadota</taxon>
        <taxon>Betaproteobacteria</taxon>
        <taxon>Burkholderiales</taxon>
        <taxon>Alcaligenaceae</taxon>
        <taxon>Castellaniella</taxon>
    </lineage>
</organism>
<name>A0A7W9TTG4_CASDE</name>
<comment type="caution">
    <text evidence="5">The sequence shown here is derived from an EMBL/GenBank/DDBJ whole genome shotgun (WGS) entry which is preliminary data.</text>
</comment>
<evidence type="ECO:0000313" key="5">
    <source>
        <dbReference type="EMBL" id="MBB6085232.1"/>
    </source>
</evidence>
<dbReference type="PANTHER" id="PTHR34069:SF2">
    <property type="entry name" value="BETA-KETOACYL-[ACYL-CARRIER-PROTEIN] SYNTHASE III"/>
    <property type="match status" value="1"/>
</dbReference>
<feature type="domain" description="Beta-ketoacyl-[acyl-carrier-protein] synthase III C-terminal" evidence="3">
    <location>
        <begin position="226"/>
        <end position="303"/>
    </location>
</feature>